<evidence type="ECO:0000259" key="2">
    <source>
        <dbReference type="Pfam" id="PF13439"/>
    </source>
</evidence>
<evidence type="ECO:0000313" key="4">
    <source>
        <dbReference type="Proteomes" id="UP001139462"/>
    </source>
</evidence>
<dbReference type="InterPro" id="IPR001296">
    <property type="entry name" value="Glyco_trans_1"/>
</dbReference>
<evidence type="ECO:0000259" key="1">
    <source>
        <dbReference type="Pfam" id="PF00534"/>
    </source>
</evidence>
<feature type="domain" description="Glycosyltransferase subfamily 4-like N-terminal" evidence="2">
    <location>
        <begin position="80"/>
        <end position="202"/>
    </location>
</feature>
<dbReference type="RefSeq" id="WP_237606714.1">
    <property type="nucleotide sequence ID" value="NZ_JAIRBB010000001.1"/>
</dbReference>
<dbReference type="AlphaFoldDB" id="A0A9X1R0C4"/>
<dbReference type="CDD" id="cd03794">
    <property type="entry name" value="GT4_WbuB-like"/>
    <property type="match status" value="1"/>
</dbReference>
<dbReference type="InterPro" id="IPR050194">
    <property type="entry name" value="Glycosyltransferase_grp1"/>
</dbReference>
<dbReference type="EMBL" id="JAIRBB010000001">
    <property type="protein sequence ID" value="MCG2429979.1"/>
    <property type="molecule type" value="Genomic_DNA"/>
</dbReference>
<dbReference type="Gene3D" id="3.40.50.2000">
    <property type="entry name" value="Glycogen Phosphorylase B"/>
    <property type="match status" value="2"/>
</dbReference>
<protein>
    <submittedName>
        <fullName evidence="3">Glycosyltransferase family 4 protein</fullName>
    </submittedName>
</protein>
<organism evidence="3 4">
    <name type="scientific">Aequorivita xiaoshiensis</name>
    <dbReference type="NCBI Taxonomy" id="2874476"/>
    <lineage>
        <taxon>Bacteria</taxon>
        <taxon>Pseudomonadati</taxon>
        <taxon>Bacteroidota</taxon>
        <taxon>Flavobacteriia</taxon>
        <taxon>Flavobacteriales</taxon>
        <taxon>Flavobacteriaceae</taxon>
        <taxon>Aequorivita</taxon>
    </lineage>
</organism>
<keyword evidence="4" id="KW-1185">Reference proteome</keyword>
<dbReference type="SUPFAM" id="SSF53756">
    <property type="entry name" value="UDP-Glycosyltransferase/glycogen phosphorylase"/>
    <property type="match status" value="1"/>
</dbReference>
<dbReference type="GO" id="GO:0016757">
    <property type="term" value="F:glycosyltransferase activity"/>
    <property type="evidence" value="ECO:0007669"/>
    <property type="project" value="InterPro"/>
</dbReference>
<proteinExistence type="predicted"/>
<name>A0A9X1R0C4_9FLAO</name>
<comment type="caution">
    <text evidence="3">The sequence shown here is derived from an EMBL/GenBank/DDBJ whole genome shotgun (WGS) entry which is preliminary data.</text>
</comment>
<feature type="domain" description="Glycosyl transferase family 1" evidence="1">
    <location>
        <begin position="210"/>
        <end position="371"/>
    </location>
</feature>
<sequence length="403" mass="45575">MKVLHILYQSLPQVSGSSIRSRDTLMSQKNIGLDVVAITSDFQGSVDGGKEDIINGIRYIRTTSRKETVITDNKKGVLVQLKKLFSIVSFSYKLFNCVKREKPDVLHAHAMFYCGIPAILIGKLKKIPVVYEFRSLWMFQNKTTKKTKLDLLVENFLVSLETFTLKQVDAAVFLNDDLRTYFESKGNKFKNSYVVNNAVNLAHIEELTSKNAQSENRKELVFGYIGTLTAYEGIEFLVECFQELNDLGIKNKLLIYGDGISREAIIDVINSRPDIDTIKYLGKVSPNDIPQAFSGIDVVVNPRLNNDVTQSVTPLKPLEAMAYKKLFIGSDVGGILALISPNKNGFIFKSENKESLKNIIKRILQLSDDEKSQVLENALMFVQQEKSWQKNALMYEKLYNSLL</sequence>
<dbReference type="Pfam" id="PF13439">
    <property type="entry name" value="Glyco_transf_4"/>
    <property type="match status" value="1"/>
</dbReference>
<dbReference type="Proteomes" id="UP001139462">
    <property type="component" value="Unassembled WGS sequence"/>
</dbReference>
<dbReference type="PANTHER" id="PTHR45947">
    <property type="entry name" value="SULFOQUINOVOSYL TRANSFERASE SQD2"/>
    <property type="match status" value="1"/>
</dbReference>
<evidence type="ECO:0000313" key="3">
    <source>
        <dbReference type="EMBL" id="MCG2429979.1"/>
    </source>
</evidence>
<dbReference type="PANTHER" id="PTHR45947:SF3">
    <property type="entry name" value="SULFOQUINOVOSYL TRANSFERASE SQD2"/>
    <property type="match status" value="1"/>
</dbReference>
<reference evidence="3" key="1">
    <citation type="submission" date="2021-09" db="EMBL/GenBank/DDBJ databases">
        <title>Genome of Aequorivita sp. strain F64183.</title>
        <authorList>
            <person name="Wang Y."/>
        </authorList>
    </citation>
    <scope>NUCLEOTIDE SEQUENCE</scope>
    <source>
        <strain evidence="3">F64183</strain>
    </source>
</reference>
<dbReference type="Pfam" id="PF00534">
    <property type="entry name" value="Glycos_transf_1"/>
    <property type="match status" value="1"/>
</dbReference>
<dbReference type="InterPro" id="IPR028098">
    <property type="entry name" value="Glyco_trans_4-like_N"/>
</dbReference>
<gene>
    <name evidence="3" type="ORF">K8344_02510</name>
</gene>
<accession>A0A9X1R0C4</accession>